<dbReference type="GO" id="GO:0004553">
    <property type="term" value="F:hydrolase activity, hydrolyzing O-glycosyl compounds"/>
    <property type="evidence" value="ECO:0007669"/>
    <property type="project" value="InterPro"/>
</dbReference>
<dbReference type="Gene3D" id="2.60.120.200">
    <property type="match status" value="1"/>
</dbReference>
<dbReference type="CDD" id="cd02181">
    <property type="entry name" value="GH16_fungal_Lam16A_glucanase"/>
    <property type="match status" value="1"/>
</dbReference>
<dbReference type="InterPro" id="IPR000757">
    <property type="entry name" value="Beta-glucanase-like"/>
</dbReference>
<dbReference type="GO" id="GO:0009251">
    <property type="term" value="P:glucan catabolic process"/>
    <property type="evidence" value="ECO:0007669"/>
    <property type="project" value="TreeGrafter"/>
</dbReference>
<dbReference type="AlphaFoldDB" id="A0AAD6UAN0"/>
<feature type="domain" description="GH16" evidence="2">
    <location>
        <begin position="1"/>
        <end position="296"/>
    </location>
</feature>
<keyword evidence="1" id="KW-0732">Signal</keyword>
<evidence type="ECO:0000256" key="1">
    <source>
        <dbReference type="SAM" id="SignalP"/>
    </source>
</evidence>
<sequence length="333" mass="35025">MLTPTPTRLLLLAASTLSTLVTSALAGSYARTEHIAGAGFYNAFEFQAIGDPTHGRVNYVDQATAQRANLTFASSSPDKFVLRADATTVLSDAGGVGRSSVRIRSRNTYTTHVAVFDVAHMPQGCGTWPAIWETDEASWPRGGEVDIVEGVNDDGANAVTLHTAPGCTMPAQRTETGTPGQLSCDTALNGNAGCGVRLASSSPASYGPAFNAAGGGWYALERTDSFINVWFWPRNGAVPADVRAGGGSVDTAGWGVPAANFPNTSCDIPRFFSAHNIIINLTFCGDWAGQQGLYAGAGCPSTCITDDRTGYVDANPAAFRNAYFEFNAINIYK</sequence>
<dbReference type="PROSITE" id="PS51762">
    <property type="entry name" value="GH16_2"/>
    <property type="match status" value="1"/>
</dbReference>
<dbReference type="Proteomes" id="UP001222325">
    <property type="component" value="Unassembled WGS sequence"/>
</dbReference>
<gene>
    <name evidence="3" type="ORF">B0H15DRAFT_797904</name>
</gene>
<dbReference type="EMBL" id="JARJCN010000010">
    <property type="protein sequence ID" value="KAJ7097211.1"/>
    <property type="molecule type" value="Genomic_DNA"/>
</dbReference>
<evidence type="ECO:0000313" key="3">
    <source>
        <dbReference type="EMBL" id="KAJ7097211.1"/>
    </source>
</evidence>
<evidence type="ECO:0000259" key="2">
    <source>
        <dbReference type="PROSITE" id="PS51762"/>
    </source>
</evidence>
<organism evidence="3 4">
    <name type="scientific">Mycena belliarum</name>
    <dbReference type="NCBI Taxonomy" id="1033014"/>
    <lineage>
        <taxon>Eukaryota</taxon>
        <taxon>Fungi</taxon>
        <taxon>Dikarya</taxon>
        <taxon>Basidiomycota</taxon>
        <taxon>Agaricomycotina</taxon>
        <taxon>Agaricomycetes</taxon>
        <taxon>Agaricomycetidae</taxon>
        <taxon>Agaricales</taxon>
        <taxon>Marasmiineae</taxon>
        <taxon>Mycenaceae</taxon>
        <taxon>Mycena</taxon>
    </lineage>
</organism>
<keyword evidence="3" id="KW-0378">Hydrolase</keyword>
<comment type="caution">
    <text evidence="3">The sequence shown here is derived from an EMBL/GenBank/DDBJ whole genome shotgun (WGS) entry which is preliminary data.</text>
</comment>
<feature type="chain" id="PRO_5042064609" evidence="1">
    <location>
        <begin position="27"/>
        <end position="333"/>
    </location>
</feature>
<dbReference type="PANTHER" id="PTHR10963:SF24">
    <property type="entry name" value="GLYCOSIDASE C21B10.07-RELATED"/>
    <property type="match status" value="1"/>
</dbReference>
<dbReference type="PANTHER" id="PTHR10963">
    <property type="entry name" value="GLYCOSYL HYDROLASE-RELATED"/>
    <property type="match status" value="1"/>
</dbReference>
<accession>A0AAD6UAN0</accession>
<keyword evidence="4" id="KW-1185">Reference proteome</keyword>
<protein>
    <submittedName>
        <fullName evidence="3">Glycoside hydrolase family 16 protein</fullName>
    </submittedName>
</protein>
<dbReference type="Pfam" id="PF26113">
    <property type="entry name" value="GH16_XgeA"/>
    <property type="match status" value="1"/>
</dbReference>
<feature type="signal peptide" evidence="1">
    <location>
        <begin position="1"/>
        <end position="26"/>
    </location>
</feature>
<proteinExistence type="predicted"/>
<dbReference type="InterPro" id="IPR013320">
    <property type="entry name" value="ConA-like_dom_sf"/>
</dbReference>
<evidence type="ECO:0000313" key="4">
    <source>
        <dbReference type="Proteomes" id="UP001222325"/>
    </source>
</evidence>
<name>A0AAD6UAN0_9AGAR</name>
<dbReference type="SUPFAM" id="SSF49899">
    <property type="entry name" value="Concanavalin A-like lectins/glucanases"/>
    <property type="match status" value="1"/>
</dbReference>
<reference evidence="3" key="1">
    <citation type="submission" date="2023-03" db="EMBL/GenBank/DDBJ databases">
        <title>Massive genome expansion in bonnet fungi (Mycena s.s.) driven by repeated elements and novel gene families across ecological guilds.</title>
        <authorList>
            <consortium name="Lawrence Berkeley National Laboratory"/>
            <person name="Harder C.B."/>
            <person name="Miyauchi S."/>
            <person name="Viragh M."/>
            <person name="Kuo A."/>
            <person name="Thoen E."/>
            <person name="Andreopoulos B."/>
            <person name="Lu D."/>
            <person name="Skrede I."/>
            <person name="Drula E."/>
            <person name="Henrissat B."/>
            <person name="Morin E."/>
            <person name="Kohler A."/>
            <person name="Barry K."/>
            <person name="LaButti K."/>
            <person name="Morin E."/>
            <person name="Salamov A."/>
            <person name="Lipzen A."/>
            <person name="Mereny Z."/>
            <person name="Hegedus B."/>
            <person name="Baldrian P."/>
            <person name="Stursova M."/>
            <person name="Weitz H."/>
            <person name="Taylor A."/>
            <person name="Grigoriev I.V."/>
            <person name="Nagy L.G."/>
            <person name="Martin F."/>
            <person name="Kauserud H."/>
        </authorList>
    </citation>
    <scope>NUCLEOTIDE SEQUENCE</scope>
    <source>
        <strain evidence="3">CBHHK173m</strain>
    </source>
</reference>
<dbReference type="InterPro" id="IPR050546">
    <property type="entry name" value="Glycosyl_Hydrlase_16"/>
</dbReference>